<organism evidence="2 3">
    <name type="scientific">Evtepia gabavorous</name>
    <dbReference type="NCBI Taxonomy" id="2211183"/>
    <lineage>
        <taxon>Bacteria</taxon>
        <taxon>Bacillati</taxon>
        <taxon>Bacillota</taxon>
        <taxon>Clostridia</taxon>
        <taxon>Eubacteriales</taxon>
        <taxon>Evtepia</taxon>
    </lineage>
</organism>
<dbReference type="EMBL" id="QQRQ01000012">
    <property type="protein sequence ID" value="RFT06306.1"/>
    <property type="molecule type" value="Genomic_DNA"/>
</dbReference>
<keyword evidence="3" id="KW-1185">Reference proteome</keyword>
<dbReference type="OrthoDB" id="1821579at2"/>
<dbReference type="Pfam" id="PF16112">
    <property type="entry name" value="DUF4830"/>
    <property type="match status" value="1"/>
</dbReference>
<sequence>MIIITKKLHPRRLVAGCALFALALGVLGAGLGLVRDIQSAAAVADLQVDPRGIKTNADRVAFLEGYGWIVSQEPAAVEDIRLPDTFDASYDEYLSLQKSQGFDLSQYAGKTVKRYTYQVSNYPGLQENIWASLLLYKKEVIGGEIYSNEGDGFIQALPYP</sequence>
<gene>
    <name evidence="2" type="ORF">DV520_07880</name>
</gene>
<dbReference type="GeneID" id="97995647"/>
<dbReference type="Proteomes" id="UP000260649">
    <property type="component" value="Unassembled WGS sequence"/>
</dbReference>
<comment type="caution">
    <text evidence="2">The sequence shown here is derived from an EMBL/GenBank/DDBJ whole genome shotgun (WGS) entry which is preliminary data.</text>
</comment>
<reference evidence="2 3" key="1">
    <citation type="submission" date="2018-07" db="EMBL/GenBank/DDBJ databases">
        <title>GABA Modulating Bacteria of the Human Gut Microbiota.</title>
        <authorList>
            <person name="Strandwitz P."/>
            <person name="Kim K.H."/>
            <person name="Terekhova D."/>
            <person name="Liu J.K."/>
            <person name="Sharma A."/>
            <person name="Levering J."/>
            <person name="Mcdonald D."/>
            <person name="Dietrich D."/>
            <person name="Ramadhar T.R."/>
            <person name="Lekbua A."/>
            <person name="Mroue N."/>
            <person name="Liston C."/>
            <person name="Stewart E.J."/>
            <person name="Dubin M.J."/>
            <person name="Zengler K."/>
            <person name="Knight R."/>
            <person name="Gilbert J.A."/>
            <person name="Clardy J."/>
            <person name="Lewis K."/>
        </authorList>
    </citation>
    <scope>NUCLEOTIDE SEQUENCE [LARGE SCALE GENOMIC DNA]</scope>
    <source>
        <strain evidence="2 3">KLE1738</strain>
    </source>
</reference>
<accession>A0A3E2B2W7</accession>
<proteinExistence type="predicted"/>
<dbReference type="RefSeq" id="WP_117142368.1">
    <property type="nucleotide sequence ID" value="NZ_QIML01000012.1"/>
</dbReference>
<name>A0A3E2B2W7_9FIRM</name>
<protein>
    <submittedName>
        <fullName evidence="2">DUF4830 domain-containing protein</fullName>
    </submittedName>
</protein>
<evidence type="ECO:0000313" key="3">
    <source>
        <dbReference type="Proteomes" id="UP000260649"/>
    </source>
</evidence>
<feature type="non-terminal residue" evidence="2">
    <location>
        <position position="160"/>
    </location>
</feature>
<feature type="domain" description="DUF4830" evidence="1">
    <location>
        <begin position="62"/>
        <end position="143"/>
    </location>
</feature>
<dbReference type="AlphaFoldDB" id="A0A3E2B2W7"/>
<dbReference type="InterPro" id="IPR032257">
    <property type="entry name" value="DUF4830"/>
</dbReference>
<evidence type="ECO:0000259" key="1">
    <source>
        <dbReference type="Pfam" id="PF16112"/>
    </source>
</evidence>
<evidence type="ECO:0000313" key="2">
    <source>
        <dbReference type="EMBL" id="RFT06306.1"/>
    </source>
</evidence>